<protein>
    <recommendedName>
        <fullName evidence="11">Probable nicotinate-nucleotide adenylyltransferase</fullName>
        <ecNumber evidence="11">2.7.7.18</ecNumber>
    </recommendedName>
    <alternativeName>
        <fullName evidence="11">Deamido-NAD(+) diphosphorylase</fullName>
    </alternativeName>
    <alternativeName>
        <fullName evidence="11">Deamido-NAD(+) pyrophosphorylase</fullName>
    </alternativeName>
    <alternativeName>
        <fullName evidence="11">Nicotinate mononucleotide adenylyltransferase</fullName>
        <shortName evidence="11">NaMN adenylyltransferase</shortName>
    </alternativeName>
</protein>
<evidence type="ECO:0000256" key="7">
    <source>
        <dbReference type="ARBA" id="ARBA00022741"/>
    </source>
</evidence>
<dbReference type="RefSeq" id="WP_172272838.1">
    <property type="nucleotide sequence ID" value="NZ_CASGMU010000001.1"/>
</dbReference>
<organism evidence="13 14">
    <name type="scientific">Xylanibacter muris</name>
    <dbReference type="NCBI Taxonomy" id="2736290"/>
    <lineage>
        <taxon>Bacteria</taxon>
        <taxon>Pseudomonadati</taxon>
        <taxon>Bacteroidota</taxon>
        <taxon>Bacteroidia</taxon>
        <taxon>Bacteroidales</taxon>
        <taxon>Prevotellaceae</taxon>
        <taxon>Xylanibacter</taxon>
    </lineage>
</organism>
<comment type="similarity">
    <text evidence="3 11">Belongs to the NadD family.</text>
</comment>
<dbReference type="InterPro" id="IPR004821">
    <property type="entry name" value="Cyt_trans-like"/>
</dbReference>
<sequence>MKVGIFGGSFNPIHNGHVALAKSLLGVAGLDEIWFMVSPQNPLKNAPELLDEDIRLEMVRAALSDEPRLVASDYEFALPRPSYTWNTLTSLSRAFPHIVFSLLIGGDNWQCFHKWYRSRDIIANYPIVVYPRCADGPFAGTVPVRHENPGHVTFADTPLLDISSTEVRKRIAGGKSIAGMVPPEVEAIITDRCLYARAF</sequence>
<evidence type="ECO:0000256" key="11">
    <source>
        <dbReference type="HAMAP-Rule" id="MF_00244"/>
    </source>
</evidence>
<dbReference type="NCBIfam" id="TIGR00482">
    <property type="entry name" value="nicotinate (nicotinamide) nucleotide adenylyltransferase"/>
    <property type="match status" value="1"/>
</dbReference>
<keyword evidence="6 11" id="KW-0548">Nucleotidyltransferase</keyword>
<comment type="pathway">
    <text evidence="2 11">Cofactor biosynthesis; NAD(+) biosynthesis; deamido-NAD(+) from nicotinate D-ribonucleotide: step 1/1.</text>
</comment>
<evidence type="ECO:0000313" key="14">
    <source>
        <dbReference type="Proteomes" id="UP000714420"/>
    </source>
</evidence>
<evidence type="ECO:0000256" key="9">
    <source>
        <dbReference type="ARBA" id="ARBA00023027"/>
    </source>
</evidence>
<keyword evidence="14" id="KW-1185">Reference proteome</keyword>
<dbReference type="InterPro" id="IPR005248">
    <property type="entry name" value="NadD/NMNAT"/>
</dbReference>
<evidence type="ECO:0000256" key="1">
    <source>
        <dbReference type="ARBA" id="ARBA00002324"/>
    </source>
</evidence>
<dbReference type="InterPro" id="IPR014729">
    <property type="entry name" value="Rossmann-like_a/b/a_fold"/>
</dbReference>
<dbReference type="NCBIfam" id="TIGR00125">
    <property type="entry name" value="cyt_tran_rel"/>
    <property type="match status" value="1"/>
</dbReference>
<dbReference type="Pfam" id="PF01467">
    <property type="entry name" value="CTP_transf_like"/>
    <property type="match status" value="1"/>
</dbReference>
<evidence type="ECO:0000313" key="13">
    <source>
        <dbReference type="EMBL" id="NPD91090.1"/>
    </source>
</evidence>
<evidence type="ECO:0000256" key="6">
    <source>
        <dbReference type="ARBA" id="ARBA00022695"/>
    </source>
</evidence>
<feature type="domain" description="Cytidyltransferase-like" evidence="12">
    <location>
        <begin position="5"/>
        <end position="170"/>
    </location>
</feature>
<reference evidence="13 14" key="1">
    <citation type="submission" date="2020-05" db="EMBL/GenBank/DDBJ databases">
        <title>Distinct polysaccharide utilization as determinants for interspecies competition between intestinal Prevotella spp.</title>
        <authorList>
            <person name="Galvez E.J.C."/>
            <person name="Iljazovic A."/>
            <person name="Strowig T."/>
        </authorList>
    </citation>
    <scope>NUCLEOTIDE SEQUENCE [LARGE SCALE GENOMIC DNA]</scope>
    <source>
        <strain evidence="13 14">PMUR</strain>
    </source>
</reference>
<keyword evidence="8 11" id="KW-0067">ATP-binding</keyword>
<dbReference type="Proteomes" id="UP000714420">
    <property type="component" value="Unassembled WGS sequence"/>
</dbReference>
<dbReference type="Gene3D" id="3.40.50.620">
    <property type="entry name" value="HUPs"/>
    <property type="match status" value="1"/>
</dbReference>
<dbReference type="SUPFAM" id="SSF52374">
    <property type="entry name" value="Nucleotidylyl transferase"/>
    <property type="match status" value="1"/>
</dbReference>
<comment type="catalytic activity">
    <reaction evidence="10 11">
        <text>nicotinate beta-D-ribonucleotide + ATP + H(+) = deamido-NAD(+) + diphosphate</text>
        <dbReference type="Rhea" id="RHEA:22860"/>
        <dbReference type="ChEBI" id="CHEBI:15378"/>
        <dbReference type="ChEBI" id="CHEBI:30616"/>
        <dbReference type="ChEBI" id="CHEBI:33019"/>
        <dbReference type="ChEBI" id="CHEBI:57502"/>
        <dbReference type="ChEBI" id="CHEBI:58437"/>
        <dbReference type="EC" id="2.7.7.18"/>
    </reaction>
</comment>
<keyword evidence="9 11" id="KW-0520">NAD</keyword>
<keyword evidence="5 11" id="KW-0808">Transferase</keyword>
<evidence type="ECO:0000256" key="4">
    <source>
        <dbReference type="ARBA" id="ARBA00022642"/>
    </source>
</evidence>
<evidence type="ECO:0000256" key="5">
    <source>
        <dbReference type="ARBA" id="ARBA00022679"/>
    </source>
</evidence>
<dbReference type="PANTHER" id="PTHR39321:SF3">
    <property type="entry name" value="PHOSPHOPANTETHEINE ADENYLYLTRANSFERASE"/>
    <property type="match status" value="1"/>
</dbReference>
<evidence type="ECO:0000256" key="3">
    <source>
        <dbReference type="ARBA" id="ARBA00009014"/>
    </source>
</evidence>
<accession>A0ABX2ALL8</accession>
<evidence type="ECO:0000259" key="12">
    <source>
        <dbReference type="Pfam" id="PF01467"/>
    </source>
</evidence>
<comment type="caution">
    <text evidence="13">The sequence shown here is derived from an EMBL/GenBank/DDBJ whole genome shotgun (WGS) entry which is preliminary data.</text>
</comment>
<evidence type="ECO:0000256" key="8">
    <source>
        <dbReference type="ARBA" id="ARBA00022840"/>
    </source>
</evidence>
<dbReference type="PANTHER" id="PTHR39321">
    <property type="entry name" value="NICOTINATE-NUCLEOTIDE ADENYLYLTRANSFERASE-RELATED"/>
    <property type="match status" value="1"/>
</dbReference>
<dbReference type="EC" id="2.7.7.18" evidence="11"/>
<name>A0ABX2ALL8_9BACT</name>
<proteinExistence type="inferred from homology"/>
<gene>
    <name evidence="11" type="primary">nadD</name>
    <name evidence="13" type="ORF">HPS56_01720</name>
</gene>
<dbReference type="GO" id="GO:0004515">
    <property type="term" value="F:nicotinate-nucleotide adenylyltransferase activity"/>
    <property type="evidence" value="ECO:0007669"/>
    <property type="project" value="UniProtKB-EC"/>
</dbReference>
<comment type="function">
    <text evidence="1 11">Catalyzes the reversible adenylation of nicotinate mononucleotide (NaMN) to nicotinic acid adenine dinucleotide (NaAD).</text>
</comment>
<evidence type="ECO:0000256" key="2">
    <source>
        <dbReference type="ARBA" id="ARBA00005019"/>
    </source>
</evidence>
<keyword evidence="4 11" id="KW-0662">Pyridine nucleotide biosynthesis</keyword>
<keyword evidence="7 11" id="KW-0547">Nucleotide-binding</keyword>
<evidence type="ECO:0000256" key="10">
    <source>
        <dbReference type="ARBA" id="ARBA00048721"/>
    </source>
</evidence>
<dbReference type="EMBL" id="JABKKF010000001">
    <property type="protein sequence ID" value="NPD91090.1"/>
    <property type="molecule type" value="Genomic_DNA"/>
</dbReference>
<dbReference type="HAMAP" id="MF_00244">
    <property type="entry name" value="NaMN_adenylyltr"/>
    <property type="match status" value="1"/>
</dbReference>
<dbReference type="CDD" id="cd02165">
    <property type="entry name" value="NMNAT"/>
    <property type="match status" value="1"/>
</dbReference>